<evidence type="ECO:0000313" key="1">
    <source>
        <dbReference type="EMBL" id="KAL1507398.1"/>
    </source>
</evidence>
<organism evidence="1 2">
    <name type="scientific">Prymnesium parvum</name>
    <name type="common">Toxic golden alga</name>
    <dbReference type="NCBI Taxonomy" id="97485"/>
    <lineage>
        <taxon>Eukaryota</taxon>
        <taxon>Haptista</taxon>
        <taxon>Haptophyta</taxon>
        <taxon>Prymnesiophyceae</taxon>
        <taxon>Prymnesiales</taxon>
        <taxon>Prymnesiaceae</taxon>
        <taxon>Prymnesium</taxon>
    </lineage>
</organism>
<evidence type="ECO:0000313" key="2">
    <source>
        <dbReference type="Proteomes" id="UP001515480"/>
    </source>
</evidence>
<accession>A0AB34IWL4</accession>
<evidence type="ECO:0008006" key="3">
    <source>
        <dbReference type="Google" id="ProtNLM"/>
    </source>
</evidence>
<reference evidence="1 2" key="1">
    <citation type="journal article" date="2024" name="Science">
        <title>Giant polyketide synthase enzymes in the biosynthesis of giant marine polyether toxins.</title>
        <authorList>
            <person name="Fallon T.R."/>
            <person name="Shende V.V."/>
            <person name="Wierzbicki I.H."/>
            <person name="Pendleton A.L."/>
            <person name="Watervoot N.F."/>
            <person name="Auber R.P."/>
            <person name="Gonzalez D.J."/>
            <person name="Wisecaver J.H."/>
            <person name="Moore B.S."/>
        </authorList>
    </citation>
    <scope>NUCLEOTIDE SEQUENCE [LARGE SCALE GENOMIC DNA]</scope>
    <source>
        <strain evidence="1 2">12B1</strain>
    </source>
</reference>
<proteinExistence type="predicted"/>
<name>A0AB34IWL4_PRYPA</name>
<gene>
    <name evidence="1" type="ORF">AB1Y20_008240</name>
</gene>
<keyword evidence="2" id="KW-1185">Reference proteome</keyword>
<dbReference type="EMBL" id="JBGBPQ010000018">
    <property type="protein sequence ID" value="KAL1507398.1"/>
    <property type="molecule type" value="Genomic_DNA"/>
</dbReference>
<dbReference type="Proteomes" id="UP001515480">
    <property type="component" value="Unassembled WGS sequence"/>
</dbReference>
<protein>
    <recommendedName>
        <fullName evidence="3">39S ribosomal protein L59, mitochondrial</fullName>
    </recommendedName>
</protein>
<sequence>MADIVGDFASPEMDVAARDLWCSRLGFTQGLLTLPKDKVVGGGMLPRAPPLIKLNDARDPGRMIKDWSFYKYRPYNSDLTCSLNKYGPDFRWPGMNNTPVYRHHLALVERKPPKHPLPEKYWSGMPKLEIGPGHDFIYEKEKALAQAEKERMAQFYANMRRTKTQIAAQRKRREHLEALAGVTASRATRSRPCE</sequence>
<dbReference type="AlphaFoldDB" id="A0AB34IWL4"/>
<comment type="caution">
    <text evidence="1">The sequence shown here is derived from an EMBL/GenBank/DDBJ whole genome shotgun (WGS) entry which is preliminary data.</text>
</comment>